<gene>
    <name evidence="4" type="ORF">P0Y58_19340</name>
</gene>
<feature type="coiled-coil region" evidence="3">
    <location>
        <begin position="242"/>
        <end position="269"/>
    </location>
</feature>
<dbReference type="PANTHER" id="PTHR32347">
    <property type="entry name" value="EFFLUX SYSTEM COMPONENT YKNX-RELATED"/>
    <property type="match status" value="1"/>
</dbReference>
<dbReference type="EMBL" id="CP119325">
    <property type="protein sequence ID" value="WEK29050.1"/>
    <property type="molecule type" value="Genomic_DNA"/>
</dbReference>
<dbReference type="PANTHER" id="PTHR32347:SF23">
    <property type="entry name" value="BLL5650 PROTEIN"/>
    <property type="match status" value="1"/>
</dbReference>
<dbReference type="Proteomes" id="UP001216329">
    <property type="component" value="Chromosome"/>
</dbReference>
<comment type="subcellular location">
    <subcellularLocation>
        <location evidence="1">Cell envelope</location>
    </subcellularLocation>
</comment>
<accession>A0AAJ5WDZ9</accession>
<evidence type="ECO:0000256" key="2">
    <source>
        <dbReference type="ARBA" id="ARBA00023054"/>
    </source>
</evidence>
<dbReference type="SUPFAM" id="SSF111369">
    <property type="entry name" value="HlyD-like secretion proteins"/>
    <property type="match status" value="1"/>
</dbReference>
<protein>
    <submittedName>
        <fullName evidence="4">HlyD family efflux transporter periplasmic adaptor subunit</fullName>
    </submittedName>
</protein>
<evidence type="ECO:0000313" key="4">
    <source>
        <dbReference type="EMBL" id="WEK29050.1"/>
    </source>
</evidence>
<evidence type="ECO:0000256" key="3">
    <source>
        <dbReference type="SAM" id="Coils"/>
    </source>
</evidence>
<dbReference type="InterPro" id="IPR050465">
    <property type="entry name" value="UPF0194_transport"/>
</dbReference>
<evidence type="ECO:0000256" key="1">
    <source>
        <dbReference type="ARBA" id="ARBA00004196"/>
    </source>
</evidence>
<reference evidence="4" key="1">
    <citation type="submission" date="2023-03" db="EMBL/GenBank/DDBJ databases">
        <title>Andean soil-derived lignocellulolytic bacterial consortium as a source of novel taxa and putative plastic-active enzymes.</title>
        <authorList>
            <person name="Diaz-Garcia L."/>
            <person name="Chuvochina M."/>
            <person name="Feuerriegel G."/>
            <person name="Bunk B."/>
            <person name="Sproer C."/>
            <person name="Streit W.R."/>
            <person name="Rodriguez L.M."/>
            <person name="Overmann J."/>
            <person name="Jimenez D.J."/>
        </authorList>
    </citation>
    <scope>NUCLEOTIDE SEQUENCE</scope>
    <source>
        <strain evidence="4">MAG 876</strain>
    </source>
</reference>
<evidence type="ECO:0000313" key="5">
    <source>
        <dbReference type="Proteomes" id="UP001216329"/>
    </source>
</evidence>
<dbReference type="AlphaFoldDB" id="A0AAJ5WDZ9"/>
<organism evidence="4 5">
    <name type="scientific">Candidatus Pseudomonas phytovorans</name>
    <dbReference type="NCBI Taxonomy" id="3121377"/>
    <lineage>
        <taxon>Bacteria</taxon>
        <taxon>Pseudomonadati</taxon>
        <taxon>Pseudomonadota</taxon>
        <taxon>Gammaproteobacteria</taxon>
        <taxon>Pseudomonadales</taxon>
        <taxon>Pseudomonadaceae</taxon>
        <taxon>Pseudomonas</taxon>
    </lineage>
</organism>
<dbReference type="Gene3D" id="1.10.287.470">
    <property type="entry name" value="Helix hairpin bin"/>
    <property type="match status" value="1"/>
</dbReference>
<name>A0AAJ5WDZ9_9PSED</name>
<keyword evidence="2 3" id="KW-0175">Coiled coil</keyword>
<dbReference type="Gene3D" id="2.40.50.100">
    <property type="match status" value="1"/>
</dbReference>
<sequence length="443" mass="48530">MNTVLNDSALAGLVQLERQARAADSIAALGFVMVNETRHLLNYRQAMLWDTRAQRLASLSGLATVEQDAPFNHWLGGLCQAWQQAHPGPQAVSLNATALPHDDQAQWAQYLPPWVVWLPLYDRRQHLLGALLLARDQALSAADSSLLALLQDAYGHAWASFERPRLGRLAGLRRNRRYWLAAAAILAGLALLPVRQAALAPAEIVALQPSVLRAPLQGVVERILVEPNQSVKAGQALVQLDARELQSRLESSRQALAIAEGELRQGQQQALNDARSKAGLAVLQGRRDQALADVGFLQQSLARTHMVAPHDGVALYDDPAEWQGRPVTLGEQILQVADPHRAQLEVRLPVKDAIELRSGAEVLMFLNTDPASPLPAHLQQLGYRASANGDGSMAYRLKATLGADDPRIRIGLKGTAKVYGERTTLFTYLLRRPLATLRIWLAL</sequence>
<dbReference type="GO" id="GO:0030313">
    <property type="term" value="C:cell envelope"/>
    <property type="evidence" value="ECO:0007669"/>
    <property type="project" value="UniProtKB-SubCell"/>
</dbReference>
<proteinExistence type="predicted"/>